<sequence length="112" mass="13132">MRGLAFIFTFLLAFYSPIVEACRQRYIEWYKYMPCGGNKGPLDGECWQIEKNMRDYSLSHEKVWGGSFTADNWMQEPGSSYWPKMPNGWERVDPNNGENGWYDTGHKNIDCD</sequence>
<dbReference type="Proteomes" id="UP000240883">
    <property type="component" value="Unassembled WGS sequence"/>
</dbReference>
<proteinExistence type="predicted"/>
<reference evidence="3 4" key="1">
    <citation type="journal article" date="2018" name="Front. Microbiol.">
        <title>Genome-Wide Analysis of Corynespora cassiicola Leaf Fall Disease Putative Effectors.</title>
        <authorList>
            <person name="Lopez D."/>
            <person name="Ribeiro S."/>
            <person name="Label P."/>
            <person name="Fumanal B."/>
            <person name="Venisse J.S."/>
            <person name="Kohler A."/>
            <person name="de Oliveira R.R."/>
            <person name="Labutti K."/>
            <person name="Lipzen A."/>
            <person name="Lail K."/>
            <person name="Bauer D."/>
            <person name="Ohm R.A."/>
            <person name="Barry K.W."/>
            <person name="Spatafora J."/>
            <person name="Grigoriev I.V."/>
            <person name="Martin F.M."/>
            <person name="Pujade-Renaud V."/>
        </authorList>
    </citation>
    <scope>NUCLEOTIDE SEQUENCE [LARGE SCALE GENOMIC DNA]</scope>
    <source>
        <strain evidence="3 4">Philippines</strain>
    </source>
</reference>
<evidence type="ECO:0000259" key="2">
    <source>
        <dbReference type="Pfam" id="PF18661"/>
    </source>
</evidence>
<organism evidence="3 4">
    <name type="scientific">Corynespora cassiicola Philippines</name>
    <dbReference type="NCBI Taxonomy" id="1448308"/>
    <lineage>
        <taxon>Eukaryota</taxon>
        <taxon>Fungi</taxon>
        <taxon>Dikarya</taxon>
        <taxon>Ascomycota</taxon>
        <taxon>Pezizomycotina</taxon>
        <taxon>Dothideomycetes</taxon>
        <taxon>Pleosporomycetidae</taxon>
        <taxon>Pleosporales</taxon>
        <taxon>Corynesporascaceae</taxon>
        <taxon>Corynespora</taxon>
    </lineage>
</organism>
<protein>
    <recommendedName>
        <fullName evidence="2">Avirulence Effector AvrLm4-7 domain-containing protein</fullName>
    </recommendedName>
</protein>
<accession>A0A2T2N3T1</accession>
<dbReference type="OrthoDB" id="3783150at2759"/>
<dbReference type="Pfam" id="PF18661">
    <property type="entry name" value="AvrLm4-7"/>
    <property type="match status" value="1"/>
</dbReference>
<keyword evidence="4" id="KW-1185">Reference proteome</keyword>
<evidence type="ECO:0000313" key="3">
    <source>
        <dbReference type="EMBL" id="PSN59678.1"/>
    </source>
</evidence>
<dbReference type="EMBL" id="KZ678154">
    <property type="protein sequence ID" value="PSN59678.1"/>
    <property type="molecule type" value="Genomic_DNA"/>
</dbReference>
<evidence type="ECO:0000313" key="4">
    <source>
        <dbReference type="Proteomes" id="UP000240883"/>
    </source>
</evidence>
<feature type="domain" description="Avirulence Effector AvrLm4-7" evidence="2">
    <location>
        <begin position="22"/>
        <end position="74"/>
    </location>
</feature>
<evidence type="ECO:0000256" key="1">
    <source>
        <dbReference type="SAM" id="SignalP"/>
    </source>
</evidence>
<feature type="signal peptide" evidence="1">
    <location>
        <begin position="1"/>
        <end position="21"/>
    </location>
</feature>
<dbReference type="InterPro" id="IPR040621">
    <property type="entry name" value="AvrLm4-7"/>
</dbReference>
<keyword evidence="1" id="KW-0732">Signal</keyword>
<dbReference type="AlphaFoldDB" id="A0A2T2N3T1"/>
<name>A0A2T2N3T1_CORCC</name>
<dbReference type="Gene3D" id="3.30.70.2910">
    <property type="match status" value="1"/>
</dbReference>
<gene>
    <name evidence="3" type="ORF">BS50DRAFT_507998</name>
</gene>
<feature type="chain" id="PRO_5015656340" description="Avirulence Effector AvrLm4-7 domain-containing protein" evidence="1">
    <location>
        <begin position="22"/>
        <end position="112"/>
    </location>
</feature>